<reference evidence="2 3" key="2">
    <citation type="journal article" date="2013" name="Plant Cell Physiol.">
        <title>Rice Annotation Project Database (RAP-DB): an integrative and interactive database for rice genomics.</title>
        <authorList>
            <person name="Sakai H."/>
            <person name="Lee S.S."/>
            <person name="Tanaka T."/>
            <person name="Numa H."/>
            <person name="Kim J."/>
            <person name="Kawahara Y."/>
            <person name="Wakimoto H."/>
            <person name="Yang C.C."/>
            <person name="Iwamoto M."/>
            <person name="Abe T."/>
            <person name="Yamada Y."/>
            <person name="Muto A."/>
            <person name="Inokuchi H."/>
            <person name="Ikemura T."/>
            <person name="Matsumoto T."/>
            <person name="Sasaki T."/>
            <person name="Itoh T."/>
        </authorList>
    </citation>
    <scope>NUCLEOTIDE SEQUENCE [LARGE SCALE GENOMIC DNA]</scope>
    <source>
        <strain evidence="3">cv. Nipponbare</strain>
    </source>
</reference>
<evidence type="ECO:0000256" key="1">
    <source>
        <dbReference type="SAM" id="MobiDB-lite"/>
    </source>
</evidence>
<evidence type="ECO:0000313" key="2">
    <source>
        <dbReference type="EMBL" id="BAS80134.1"/>
    </source>
</evidence>
<sequence length="109" mass="11763">MTPRPLMAAPADDAASARGRPRRQRRLRSWPPPPSTPHPLVTLTFTIASEPHPSDATVGCVGSPSLQAYASITTSRLMRKAMDRERWWSGREVRGGTGEGGEGDGAAER</sequence>
<feature type="compositionally biased region" description="Gly residues" evidence="1">
    <location>
        <begin position="95"/>
        <end position="109"/>
    </location>
</feature>
<feature type="region of interest" description="Disordered" evidence="1">
    <location>
        <begin position="1"/>
        <end position="39"/>
    </location>
</feature>
<gene>
    <name evidence="2" type="ordered locus">Os02g0660450</name>
    <name evidence="2" type="ORF">OSNPB_020660450</name>
</gene>
<reference evidence="2 3" key="3">
    <citation type="journal article" date="2013" name="Rice">
        <title>Improvement of the Oryza sativa Nipponbare reference genome using next generation sequence and optical map data.</title>
        <authorList>
            <person name="Kawahara Y."/>
            <person name="de la Bastide M."/>
            <person name="Hamilton J.P."/>
            <person name="Kanamori H."/>
            <person name="McCombie W.R."/>
            <person name="Ouyang S."/>
            <person name="Schwartz D.C."/>
            <person name="Tanaka T."/>
            <person name="Wu J."/>
            <person name="Zhou S."/>
            <person name="Childs K.L."/>
            <person name="Davidson R.M."/>
            <person name="Lin H."/>
            <person name="Quesada-Ocampo L."/>
            <person name="Vaillancourt B."/>
            <person name="Sakai H."/>
            <person name="Lee S.S."/>
            <person name="Kim J."/>
            <person name="Numa H."/>
            <person name="Itoh T."/>
            <person name="Buell C.R."/>
            <person name="Matsumoto T."/>
        </authorList>
    </citation>
    <scope>NUCLEOTIDE SEQUENCE [LARGE SCALE GENOMIC DNA]</scope>
    <source>
        <strain evidence="3">cv. Nipponbare</strain>
    </source>
</reference>
<reference evidence="3" key="1">
    <citation type="journal article" date="2005" name="Nature">
        <title>The map-based sequence of the rice genome.</title>
        <authorList>
            <consortium name="International rice genome sequencing project (IRGSP)"/>
            <person name="Matsumoto T."/>
            <person name="Wu J."/>
            <person name="Kanamori H."/>
            <person name="Katayose Y."/>
            <person name="Fujisawa M."/>
            <person name="Namiki N."/>
            <person name="Mizuno H."/>
            <person name="Yamamoto K."/>
            <person name="Antonio B.A."/>
            <person name="Baba T."/>
            <person name="Sakata K."/>
            <person name="Nagamura Y."/>
            <person name="Aoki H."/>
            <person name="Arikawa K."/>
            <person name="Arita K."/>
            <person name="Bito T."/>
            <person name="Chiden Y."/>
            <person name="Fujitsuka N."/>
            <person name="Fukunaka R."/>
            <person name="Hamada M."/>
            <person name="Harada C."/>
            <person name="Hayashi A."/>
            <person name="Hijishita S."/>
            <person name="Honda M."/>
            <person name="Hosokawa S."/>
            <person name="Ichikawa Y."/>
            <person name="Idonuma A."/>
            <person name="Iijima M."/>
            <person name="Ikeda M."/>
            <person name="Ikeno M."/>
            <person name="Ito K."/>
            <person name="Ito S."/>
            <person name="Ito T."/>
            <person name="Ito Y."/>
            <person name="Ito Y."/>
            <person name="Iwabuchi A."/>
            <person name="Kamiya K."/>
            <person name="Karasawa W."/>
            <person name="Kurita K."/>
            <person name="Katagiri S."/>
            <person name="Kikuta A."/>
            <person name="Kobayashi H."/>
            <person name="Kobayashi N."/>
            <person name="Machita K."/>
            <person name="Maehara T."/>
            <person name="Masukawa M."/>
            <person name="Mizubayashi T."/>
            <person name="Mukai Y."/>
            <person name="Nagasaki H."/>
            <person name="Nagata Y."/>
            <person name="Naito S."/>
            <person name="Nakashima M."/>
            <person name="Nakama Y."/>
            <person name="Nakamichi Y."/>
            <person name="Nakamura M."/>
            <person name="Meguro A."/>
            <person name="Negishi M."/>
            <person name="Ohta I."/>
            <person name="Ohta T."/>
            <person name="Okamoto M."/>
            <person name="Ono N."/>
            <person name="Saji S."/>
            <person name="Sakaguchi M."/>
            <person name="Sakai K."/>
            <person name="Shibata M."/>
            <person name="Shimokawa T."/>
            <person name="Song J."/>
            <person name="Takazaki Y."/>
            <person name="Terasawa K."/>
            <person name="Tsugane M."/>
            <person name="Tsuji K."/>
            <person name="Ueda S."/>
            <person name="Waki K."/>
            <person name="Yamagata H."/>
            <person name="Yamamoto M."/>
            <person name="Yamamoto S."/>
            <person name="Yamane H."/>
            <person name="Yoshiki S."/>
            <person name="Yoshihara R."/>
            <person name="Yukawa K."/>
            <person name="Zhong H."/>
            <person name="Yano M."/>
            <person name="Yuan Q."/>
            <person name="Ouyang S."/>
            <person name="Liu J."/>
            <person name="Jones K.M."/>
            <person name="Gansberger K."/>
            <person name="Moffat K."/>
            <person name="Hill J."/>
            <person name="Bera J."/>
            <person name="Fadrosh D."/>
            <person name="Jin S."/>
            <person name="Johri S."/>
            <person name="Kim M."/>
            <person name="Overton L."/>
            <person name="Reardon M."/>
            <person name="Tsitrin T."/>
            <person name="Vuong H."/>
            <person name="Weaver B."/>
            <person name="Ciecko A."/>
            <person name="Tallon L."/>
            <person name="Jackson J."/>
            <person name="Pai G."/>
            <person name="Aken S.V."/>
            <person name="Utterback T."/>
            <person name="Reidmuller S."/>
            <person name="Feldblyum T."/>
            <person name="Hsiao J."/>
            <person name="Zismann V."/>
            <person name="Iobst S."/>
            <person name="de Vazeille A.R."/>
            <person name="Buell C.R."/>
            <person name="Ying K."/>
            <person name="Li Y."/>
            <person name="Lu T."/>
            <person name="Huang Y."/>
            <person name="Zhao Q."/>
            <person name="Feng Q."/>
            <person name="Zhang L."/>
            <person name="Zhu J."/>
            <person name="Weng Q."/>
            <person name="Mu J."/>
            <person name="Lu Y."/>
            <person name="Fan D."/>
            <person name="Liu Y."/>
            <person name="Guan J."/>
            <person name="Zhang Y."/>
            <person name="Yu S."/>
            <person name="Liu X."/>
            <person name="Zhang Y."/>
            <person name="Hong G."/>
            <person name="Han B."/>
            <person name="Choisne N."/>
            <person name="Demange N."/>
            <person name="Orjeda G."/>
            <person name="Samain S."/>
            <person name="Cattolico L."/>
            <person name="Pelletier E."/>
            <person name="Couloux A."/>
            <person name="Segurens B."/>
            <person name="Wincker P."/>
            <person name="D'Hont A."/>
            <person name="Scarpelli C."/>
            <person name="Weissenbach J."/>
            <person name="Salanoubat M."/>
            <person name="Quetier F."/>
            <person name="Yu Y."/>
            <person name="Kim H.R."/>
            <person name="Rambo T."/>
            <person name="Currie J."/>
            <person name="Collura K."/>
            <person name="Luo M."/>
            <person name="Yang T."/>
            <person name="Ammiraju J.S.S."/>
            <person name="Engler F."/>
            <person name="Soderlund C."/>
            <person name="Wing R.A."/>
            <person name="Palmer L.E."/>
            <person name="de la Bastide M."/>
            <person name="Spiegel L."/>
            <person name="Nascimento L."/>
            <person name="Zutavern T."/>
            <person name="O'Shaughnessy A."/>
            <person name="Dike S."/>
            <person name="Dedhia N."/>
            <person name="Preston R."/>
            <person name="Balija V."/>
            <person name="McCombie W.R."/>
            <person name="Chow T."/>
            <person name="Chen H."/>
            <person name="Chung M."/>
            <person name="Chen C."/>
            <person name="Shaw J."/>
            <person name="Wu H."/>
            <person name="Hsiao K."/>
            <person name="Chao Y."/>
            <person name="Chu M."/>
            <person name="Cheng C."/>
            <person name="Hour A."/>
            <person name="Lee P."/>
            <person name="Lin S."/>
            <person name="Lin Y."/>
            <person name="Liou J."/>
            <person name="Liu S."/>
            <person name="Hsing Y."/>
            <person name="Raghuvanshi S."/>
            <person name="Mohanty A."/>
            <person name="Bharti A.K."/>
            <person name="Gaur A."/>
            <person name="Gupta V."/>
            <person name="Kumar D."/>
            <person name="Ravi V."/>
            <person name="Vij S."/>
            <person name="Kapur A."/>
            <person name="Khurana P."/>
            <person name="Khurana P."/>
            <person name="Khurana J.P."/>
            <person name="Tyagi A.K."/>
            <person name="Gaikwad K."/>
            <person name="Singh A."/>
            <person name="Dalal V."/>
            <person name="Srivastava S."/>
            <person name="Dixit A."/>
            <person name="Pal A.K."/>
            <person name="Ghazi I.A."/>
            <person name="Yadav M."/>
            <person name="Pandit A."/>
            <person name="Bhargava A."/>
            <person name="Sureshbabu K."/>
            <person name="Batra K."/>
            <person name="Sharma T.R."/>
            <person name="Mohapatra T."/>
            <person name="Singh N.K."/>
            <person name="Messing J."/>
            <person name="Nelson A.B."/>
            <person name="Fuks G."/>
            <person name="Kavchok S."/>
            <person name="Keizer G."/>
            <person name="Linton E."/>
            <person name="Llaca V."/>
            <person name="Song R."/>
            <person name="Tanyolac B."/>
            <person name="Young S."/>
            <person name="Ho-Il K."/>
            <person name="Hahn J.H."/>
            <person name="Sangsakoo G."/>
            <person name="Vanavichit A."/>
            <person name="de Mattos Luiz.A.T."/>
            <person name="Zimmer P.D."/>
            <person name="Malone G."/>
            <person name="Dellagostin O."/>
            <person name="de Oliveira A.C."/>
            <person name="Bevan M."/>
            <person name="Bancroft I."/>
            <person name="Minx P."/>
            <person name="Cordum H."/>
            <person name="Wilson R."/>
            <person name="Cheng Z."/>
            <person name="Jin W."/>
            <person name="Jiang J."/>
            <person name="Leong S.A."/>
            <person name="Iwama H."/>
            <person name="Gojobori T."/>
            <person name="Itoh T."/>
            <person name="Niimura Y."/>
            <person name="Fujii Y."/>
            <person name="Habara T."/>
            <person name="Sakai H."/>
            <person name="Sato Y."/>
            <person name="Wilson G."/>
            <person name="Kumar K."/>
            <person name="McCouch S."/>
            <person name="Juretic N."/>
            <person name="Hoen D."/>
            <person name="Wright S."/>
            <person name="Bruskiewich R."/>
            <person name="Bureau T."/>
            <person name="Miyao A."/>
            <person name="Hirochika H."/>
            <person name="Nishikawa T."/>
            <person name="Kadowaki K."/>
            <person name="Sugiura M."/>
            <person name="Burr B."/>
            <person name="Sasaki T."/>
        </authorList>
    </citation>
    <scope>NUCLEOTIDE SEQUENCE [LARGE SCALE GENOMIC DNA]</scope>
    <source>
        <strain evidence="3">cv. Nipponbare</strain>
    </source>
</reference>
<name>A0A0P0VMY5_ORYSJ</name>
<dbReference type="PaxDb" id="39947-A0A0P0VMY5"/>
<organism evidence="2 3">
    <name type="scientific">Oryza sativa subsp. japonica</name>
    <name type="common">Rice</name>
    <dbReference type="NCBI Taxonomy" id="39947"/>
    <lineage>
        <taxon>Eukaryota</taxon>
        <taxon>Viridiplantae</taxon>
        <taxon>Streptophyta</taxon>
        <taxon>Embryophyta</taxon>
        <taxon>Tracheophyta</taxon>
        <taxon>Spermatophyta</taxon>
        <taxon>Magnoliopsida</taxon>
        <taxon>Liliopsida</taxon>
        <taxon>Poales</taxon>
        <taxon>Poaceae</taxon>
        <taxon>BOP clade</taxon>
        <taxon>Oryzoideae</taxon>
        <taxon>Oryzeae</taxon>
        <taxon>Oryzinae</taxon>
        <taxon>Oryza</taxon>
        <taxon>Oryza sativa</taxon>
    </lineage>
</organism>
<protein>
    <submittedName>
        <fullName evidence="2">Os02g0660450 protein</fullName>
    </submittedName>
</protein>
<feature type="compositionally biased region" description="Basic residues" evidence="1">
    <location>
        <begin position="19"/>
        <end position="28"/>
    </location>
</feature>
<proteinExistence type="predicted"/>
<dbReference type="AlphaFoldDB" id="A0A0P0VMY5"/>
<evidence type="ECO:0000313" key="3">
    <source>
        <dbReference type="Proteomes" id="UP000059680"/>
    </source>
</evidence>
<keyword evidence="3" id="KW-1185">Reference proteome</keyword>
<dbReference type="EMBL" id="AP014958">
    <property type="protein sequence ID" value="BAS80134.1"/>
    <property type="molecule type" value="Genomic_DNA"/>
</dbReference>
<dbReference type="Proteomes" id="UP000059680">
    <property type="component" value="Chromosome 2"/>
</dbReference>
<dbReference type="InParanoid" id="A0A0P0VMY5"/>
<accession>A0A0P0VMY5</accession>
<feature type="compositionally biased region" description="Low complexity" evidence="1">
    <location>
        <begin position="1"/>
        <end position="18"/>
    </location>
</feature>
<feature type="region of interest" description="Disordered" evidence="1">
    <location>
        <begin position="89"/>
        <end position="109"/>
    </location>
</feature>